<dbReference type="GO" id="GO:0005789">
    <property type="term" value="C:endoplasmic reticulum membrane"/>
    <property type="evidence" value="ECO:0007669"/>
    <property type="project" value="InterPro"/>
</dbReference>
<evidence type="ECO:0000256" key="1">
    <source>
        <dbReference type="ARBA" id="ARBA00004211"/>
    </source>
</evidence>
<gene>
    <name evidence="8" type="primary">SCS2_1</name>
    <name evidence="8" type="ORF">EC957_000332</name>
</gene>
<keyword evidence="4" id="KW-1133">Transmembrane helix</keyword>
<dbReference type="GO" id="GO:0005886">
    <property type="term" value="C:plasma membrane"/>
    <property type="evidence" value="ECO:0007669"/>
    <property type="project" value="TreeGrafter"/>
</dbReference>
<dbReference type="InterPro" id="IPR013783">
    <property type="entry name" value="Ig-like_fold"/>
</dbReference>
<dbReference type="AlphaFoldDB" id="A0A9P6F741"/>
<dbReference type="SUPFAM" id="SSF49354">
    <property type="entry name" value="PapD-like"/>
    <property type="match status" value="1"/>
</dbReference>
<sequence>MTTTTASASGSANNSNNAQVASNATSAILRISPQTFQFTASKVSSGLVSKLKVKNVHATPVGYKFKTNAPLRYSVKPVLGVLAPGQSIEVFVRCESWVNPQDRFLLQSVSLTEPESQHIDAVTWKEIDRRRLAETFIQCSSSSTLSMREPQDDGGSLSSSSNCSSGSSSRTSSTRSAPSRQQLPQGHQQERRPSVAHVHAAAIAAGRRPSASSTTSSTTSSPGSYPTLFTAKTSSAARSSSQPYSNNSMAQESKGSSSSVSYLATTFSNSRQTIRTVSKFLAIRQYTKMQVLTVSLVCLLLGLLLPLEKLFLMVGGSPSSMGAGTASTTSAQFKSGFIGKKKNGGSPFSSGSSASFGALPILVTAQAAAAAAAASARKPVVEAAVFTPPSAVSVPEDERLAAASGSSVFEEVQPVADVEGAI</sequence>
<evidence type="ECO:0000256" key="5">
    <source>
        <dbReference type="ARBA" id="ARBA00023136"/>
    </source>
</evidence>
<dbReference type="Gene3D" id="2.60.40.10">
    <property type="entry name" value="Immunoglobulins"/>
    <property type="match status" value="1"/>
</dbReference>
<evidence type="ECO:0000256" key="3">
    <source>
        <dbReference type="ARBA" id="ARBA00022692"/>
    </source>
</evidence>
<name>A0A9P6F741_9FUNG</name>
<dbReference type="Proteomes" id="UP000723463">
    <property type="component" value="Unassembled WGS sequence"/>
</dbReference>
<dbReference type="GO" id="GO:0090158">
    <property type="term" value="P:endoplasmic reticulum membrane organization"/>
    <property type="evidence" value="ECO:0007669"/>
    <property type="project" value="TreeGrafter"/>
</dbReference>
<dbReference type="InterPro" id="IPR016763">
    <property type="entry name" value="VAP"/>
</dbReference>
<evidence type="ECO:0000313" key="9">
    <source>
        <dbReference type="Proteomes" id="UP000723463"/>
    </source>
</evidence>
<comment type="caution">
    <text evidence="8">The sequence shown here is derived from an EMBL/GenBank/DDBJ whole genome shotgun (WGS) entry which is preliminary data.</text>
</comment>
<keyword evidence="3" id="KW-0812">Transmembrane</keyword>
<feature type="region of interest" description="Disordered" evidence="6">
    <location>
        <begin position="143"/>
        <end position="255"/>
    </location>
</feature>
<evidence type="ECO:0000256" key="4">
    <source>
        <dbReference type="ARBA" id="ARBA00022989"/>
    </source>
</evidence>
<feature type="domain" description="MSP" evidence="7">
    <location>
        <begin position="28"/>
        <end position="142"/>
    </location>
</feature>
<proteinExistence type="inferred from homology"/>
<dbReference type="PANTHER" id="PTHR10809:SF6">
    <property type="entry name" value="AT11025P-RELATED"/>
    <property type="match status" value="1"/>
</dbReference>
<feature type="compositionally biased region" description="Polar residues" evidence="6">
    <location>
        <begin position="242"/>
        <end position="255"/>
    </location>
</feature>
<reference evidence="8" key="1">
    <citation type="journal article" date="2020" name="Fungal Divers.">
        <title>Resolving the Mortierellaceae phylogeny through synthesis of multi-gene phylogenetics and phylogenomics.</title>
        <authorList>
            <person name="Vandepol N."/>
            <person name="Liber J."/>
            <person name="Desiro A."/>
            <person name="Na H."/>
            <person name="Kennedy M."/>
            <person name="Barry K."/>
            <person name="Grigoriev I.V."/>
            <person name="Miller A.N."/>
            <person name="O'Donnell K."/>
            <person name="Stajich J.E."/>
            <person name="Bonito G."/>
        </authorList>
    </citation>
    <scope>NUCLEOTIDE SEQUENCE</scope>
    <source>
        <strain evidence="8">NRRL 2591</strain>
    </source>
</reference>
<protein>
    <submittedName>
        <fullName evidence="8">Phosphatidylinositol-binding protein scs2</fullName>
    </submittedName>
</protein>
<keyword evidence="9" id="KW-1185">Reference proteome</keyword>
<comment type="subcellular location">
    <subcellularLocation>
        <location evidence="1">Membrane</location>
        <topology evidence="1">Single-pass type IV membrane protein</topology>
    </subcellularLocation>
</comment>
<dbReference type="InterPro" id="IPR000535">
    <property type="entry name" value="MSP_dom"/>
</dbReference>
<dbReference type="Pfam" id="PF00635">
    <property type="entry name" value="Motile_Sperm"/>
    <property type="match status" value="1"/>
</dbReference>
<evidence type="ECO:0000259" key="7">
    <source>
        <dbReference type="PROSITE" id="PS50202"/>
    </source>
</evidence>
<evidence type="ECO:0000256" key="6">
    <source>
        <dbReference type="SAM" id="MobiDB-lite"/>
    </source>
</evidence>
<evidence type="ECO:0000256" key="2">
    <source>
        <dbReference type="ARBA" id="ARBA00008932"/>
    </source>
</evidence>
<comment type="similarity">
    <text evidence="2">Belongs to the VAMP-associated protein (VAP) (TC 9.B.17) family.</text>
</comment>
<dbReference type="InterPro" id="IPR008962">
    <property type="entry name" value="PapD-like_sf"/>
</dbReference>
<evidence type="ECO:0000313" key="8">
    <source>
        <dbReference type="EMBL" id="KAF9543967.1"/>
    </source>
</evidence>
<feature type="compositionally biased region" description="Low complexity" evidence="6">
    <location>
        <begin position="195"/>
        <end position="224"/>
    </location>
</feature>
<accession>A0A9P6F741</accession>
<organism evidence="8 9">
    <name type="scientific">Mortierella hygrophila</name>
    <dbReference type="NCBI Taxonomy" id="979708"/>
    <lineage>
        <taxon>Eukaryota</taxon>
        <taxon>Fungi</taxon>
        <taxon>Fungi incertae sedis</taxon>
        <taxon>Mucoromycota</taxon>
        <taxon>Mortierellomycotina</taxon>
        <taxon>Mortierellomycetes</taxon>
        <taxon>Mortierellales</taxon>
        <taxon>Mortierellaceae</taxon>
        <taxon>Mortierella</taxon>
    </lineage>
</organism>
<dbReference type="EMBL" id="JAAAXW010000101">
    <property type="protein sequence ID" value="KAF9543967.1"/>
    <property type="molecule type" value="Genomic_DNA"/>
</dbReference>
<dbReference type="PROSITE" id="PS50202">
    <property type="entry name" value="MSP"/>
    <property type="match status" value="1"/>
</dbReference>
<dbReference type="PANTHER" id="PTHR10809">
    <property type="entry name" value="VESICLE-ASSOCIATED MEMBRANE PROTEIN-ASSOCIATED PROTEIN"/>
    <property type="match status" value="1"/>
</dbReference>
<dbReference type="GO" id="GO:0061817">
    <property type="term" value="P:endoplasmic reticulum-plasma membrane tethering"/>
    <property type="evidence" value="ECO:0007669"/>
    <property type="project" value="TreeGrafter"/>
</dbReference>
<keyword evidence="5" id="KW-0472">Membrane</keyword>
<feature type="compositionally biased region" description="Low complexity" evidence="6">
    <location>
        <begin position="154"/>
        <end position="180"/>
    </location>
</feature>